<evidence type="ECO:0000256" key="4">
    <source>
        <dbReference type="RuleBase" id="RU003330"/>
    </source>
</evidence>
<dbReference type="PROSITE" id="PS00113">
    <property type="entry name" value="ADENYLATE_KINASE"/>
    <property type="match status" value="1"/>
</dbReference>
<proteinExistence type="inferred from homology"/>
<dbReference type="Pfam" id="PF00406">
    <property type="entry name" value="ADK"/>
    <property type="match status" value="1"/>
</dbReference>
<dbReference type="InterPro" id="IPR027417">
    <property type="entry name" value="P-loop_NTPase"/>
</dbReference>
<comment type="similarity">
    <text evidence="4">Belongs to the adenylate kinase family.</text>
</comment>
<dbReference type="Gene3D" id="3.40.50.300">
    <property type="entry name" value="P-loop containing nucleotide triphosphate hydrolases"/>
    <property type="match status" value="1"/>
</dbReference>
<keyword evidence="6" id="KW-1185">Reference proteome</keyword>
<name>A0A9K3GKI2_9EUKA</name>
<organism evidence="5 6">
    <name type="scientific">Kipferlia bialata</name>
    <dbReference type="NCBI Taxonomy" id="797122"/>
    <lineage>
        <taxon>Eukaryota</taxon>
        <taxon>Metamonada</taxon>
        <taxon>Carpediemonas-like organisms</taxon>
        <taxon>Kipferlia</taxon>
    </lineage>
</organism>
<dbReference type="PANTHER" id="PTHR23359">
    <property type="entry name" value="NUCLEOTIDE KINASE"/>
    <property type="match status" value="1"/>
</dbReference>
<sequence>MTCALPRVIFVLGGPGAGKGTQSERLVKSCSFVHLSAGELLRAEMAREESEVGAMIRSDIKEGRIVKAEVTVGLLRDAIRRNPENETFLIDGFPRAVEQFECFEKIMHDTAVAAGFLYLDCEEQTLRDRLHHRSGYSGRTDDNQESIHKRIHVFKTSTIPVCSFMEGRGLLMRVIGDGSPDEVEQRILKHLAGHKLI</sequence>
<protein>
    <submittedName>
        <fullName evidence="5">Adenylate kinase/UMP-CMP kinase</fullName>
    </submittedName>
</protein>
<dbReference type="HAMAP" id="MF_00235">
    <property type="entry name" value="Adenylate_kinase_Adk"/>
    <property type="match status" value="1"/>
</dbReference>
<keyword evidence="1 4" id="KW-0808">Transferase</keyword>
<comment type="caution">
    <text evidence="5">The sequence shown here is derived from an EMBL/GenBank/DDBJ whole genome shotgun (WGS) entry which is preliminary data.</text>
</comment>
<dbReference type="GO" id="GO:0006139">
    <property type="term" value="P:nucleobase-containing compound metabolic process"/>
    <property type="evidence" value="ECO:0007669"/>
    <property type="project" value="InterPro"/>
</dbReference>
<dbReference type="CDD" id="cd01428">
    <property type="entry name" value="ADK"/>
    <property type="match status" value="1"/>
</dbReference>
<gene>
    <name evidence="5" type="ORF">KIPB_008009</name>
</gene>
<dbReference type="GO" id="GO:0005524">
    <property type="term" value="F:ATP binding"/>
    <property type="evidence" value="ECO:0007669"/>
    <property type="project" value="InterPro"/>
</dbReference>
<keyword evidence="3 4" id="KW-0418">Kinase</keyword>
<dbReference type="AlphaFoldDB" id="A0A9K3GKI2"/>
<dbReference type="Proteomes" id="UP000265618">
    <property type="component" value="Unassembled WGS sequence"/>
</dbReference>
<evidence type="ECO:0000256" key="3">
    <source>
        <dbReference type="ARBA" id="ARBA00022777"/>
    </source>
</evidence>
<evidence type="ECO:0000256" key="2">
    <source>
        <dbReference type="ARBA" id="ARBA00022741"/>
    </source>
</evidence>
<dbReference type="InterPro" id="IPR000850">
    <property type="entry name" value="Adenylat/UMP-CMP_kin"/>
</dbReference>
<dbReference type="SUPFAM" id="SSF52540">
    <property type="entry name" value="P-loop containing nucleoside triphosphate hydrolases"/>
    <property type="match status" value="1"/>
</dbReference>
<accession>A0A9K3GKI2</accession>
<evidence type="ECO:0000313" key="5">
    <source>
        <dbReference type="EMBL" id="GIQ86203.1"/>
    </source>
</evidence>
<dbReference type="InterPro" id="IPR033690">
    <property type="entry name" value="Adenylat_kinase_CS"/>
</dbReference>
<dbReference type="GO" id="GO:0019205">
    <property type="term" value="F:nucleobase-containing compound kinase activity"/>
    <property type="evidence" value="ECO:0007669"/>
    <property type="project" value="InterPro"/>
</dbReference>
<evidence type="ECO:0000256" key="1">
    <source>
        <dbReference type="ARBA" id="ARBA00022679"/>
    </source>
</evidence>
<dbReference type="OrthoDB" id="442176at2759"/>
<keyword evidence="2" id="KW-0547">Nucleotide-binding</keyword>
<dbReference type="PRINTS" id="PR00094">
    <property type="entry name" value="ADENYLTKNASE"/>
</dbReference>
<dbReference type="EMBL" id="BDIP01002375">
    <property type="protein sequence ID" value="GIQ86203.1"/>
    <property type="molecule type" value="Genomic_DNA"/>
</dbReference>
<reference evidence="5 6" key="1">
    <citation type="journal article" date="2018" name="PLoS ONE">
        <title>The draft genome of Kipferlia bialata reveals reductive genome evolution in fornicate parasites.</title>
        <authorList>
            <person name="Tanifuji G."/>
            <person name="Takabayashi S."/>
            <person name="Kume K."/>
            <person name="Takagi M."/>
            <person name="Nakayama T."/>
            <person name="Kamikawa R."/>
            <person name="Inagaki Y."/>
            <person name="Hashimoto T."/>
        </authorList>
    </citation>
    <scope>NUCLEOTIDE SEQUENCE [LARGE SCALE GENOMIC DNA]</scope>
    <source>
        <strain evidence="5">NY0173</strain>
    </source>
</reference>
<evidence type="ECO:0000313" key="6">
    <source>
        <dbReference type="Proteomes" id="UP000265618"/>
    </source>
</evidence>